<name>A0A0C2VMK8_9BACL</name>
<sequence>MKQVNDLWASRLSDYQKELQKYMRYIFNGHLMFVLIFAVGGGGYVYSNWIQTLDGTFPSSILIAAVIGLALTMSPVYTYLQEPDKVYLTPLEGQMKRYFVNALVSSFFFQSYVILLLLAAAMPLYVQTTGAQFSDFFWFLAIVLTVKIWNLIMRWTMLRYQEPANHYMDLGIRLVLNITFLWTVFADTQLWLPITIGLLMAGYMAAFRHLTKEKSLKWELLIDLENARLHRFYRFANLFTDVPHLKGQAKRRKWMDPFLKTPDLNPAHTYSYLYTRTFLRSDEYFGLWVRLTIIAGVIIGGADNLWLKVITAVLFLYLTGFQLIPLLKKHELKIWPDLYPVSPGLRHDSFKKLLMKILVVQAVVFALISLVQLDFYGAAMIAAVSIVFVIVFSSMYVPAQIKKHHIK</sequence>
<gene>
    <name evidence="2" type="ORF">KP77_15070</name>
</gene>
<evidence type="ECO:0000313" key="3">
    <source>
        <dbReference type="Proteomes" id="UP000031950"/>
    </source>
</evidence>
<evidence type="ECO:0000256" key="1">
    <source>
        <dbReference type="SAM" id="Phobius"/>
    </source>
</evidence>
<accession>A0A0C2VMK8</accession>
<evidence type="ECO:0008006" key="4">
    <source>
        <dbReference type="Google" id="ProtNLM"/>
    </source>
</evidence>
<comment type="caution">
    <text evidence="2">The sequence shown here is derived from an EMBL/GenBank/DDBJ whole genome shotgun (WGS) entry which is preliminary data.</text>
</comment>
<protein>
    <recommendedName>
        <fullName evidence="4">ABC transporter permease</fullName>
    </recommendedName>
</protein>
<dbReference type="EMBL" id="JXRQ01000017">
    <property type="protein sequence ID" value="KIL50132.1"/>
    <property type="molecule type" value="Genomic_DNA"/>
</dbReference>
<keyword evidence="1" id="KW-1133">Transmembrane helix</keyword>
<keyword evidence="3" id="KW-1185">Reference proteome</keyword>
<dbReference type="InterPro" id="IPR010288">
    <property type="entry name" value="EcsB_ABC"/>
</dbReference>
<feature type="transmembrane region" description="Helical" evidence="1">
    <location>
        <begin position="353"/>
        <end position="371"/>
    </location>
</feature>
<feature type="transmembrane region" description="Helical" evidence="1">
    <location>
        <begin position="190"/>
        <end position="207"/>
    </location>
</feature>
<dbReference type="STRING" id="135826.KP77_15070"/>
<dbReference type="Proteomes" id="UP000031950">
    <property type="component" value="Unassembled WGS sequence"/>
</dbReference>
<dbReference type="RefSeq" id="WP_041122119.1">
    <property type="nucleotide sequence ID" value="NZ_JXRQ01000017.1"/>
</dbReference>
<dbReference type="GO" id="GO:0016020">
    <property type="term" value="C:membrane"/>
    <property type="evidence" value="ECO:0007669"/>
    <property type="project" value="InterPro"/>
</dbReference>
<dbReference type="Pfam" id="PF05975">
    <property type="entry name" value="EcsB"/>
    <property type="match status" value="1"/>
</dbReference>
<feature type="transmembrane region" description="Helical" evidence="1">
    <location>
        <begin position="136"/>
        <end position="155"/>
    </location>
</feature>
<proteinExistence type="predicted"/>
<evidence type="ECO:0000313" key="2">
    <source>
        <dbReference type="EMBL" id="KIL50132.1"/>
    </source>
</evidence>
<feature type="transmembrane region" description="Helical" evidence="1">
    <location>
        <begin position="377"/>
        <end position="397"/>
    </location>
</feature>
<keyword evidence="1" id="KW-0812">Transmembrane</keyword>
<feature type="transmembrane region" description="Helical" evidence="1">
    <location>
        <begin position="57"/>
        <end position="77"/>
    </location>
</feature>
<feature type="transmembrane region" description="Helical" evidence="1">
    <location>
        <begin position="98"/>
        <end position="124"/>
    </location>
</feature>
<reference evidence="2 3" key="1">
    <citation type="submission" date="2015-01" db="EMBL/GenBank/DDBJ databases">
        <title>Genome sequence of Jeotgalibacillus alimentarius.</title>
        <authorList>
            <person name="Goh K.M."/>
            <person name="Chan K.-G."/>
            <person name="Yaakop A.S."/>
            <person name="Ee R."/>
            <person name="Gan H.M."/>
            <person name="Chan C.S."/>
        </authorList>
    </citation>
    <scope>NUCLEOTIDE SEQUENCE [LARGE SCALE GENOMIC DNA]</scope>
    <source>
        <strain evidence="2 3">YKJ-13</strain>
    </source>
</reference>
<dbReference type="PIRSF" id="PIRSF037259">
    <property type="entry name" value="EcsB_ABC"/>
    <property type="match status" value="1"/>
</dbReference>
<keyword evidence="1" id="KW-0472">Membrane</keyword>
<feature type="transmembrane region" description="Helical" evidence="1">
    <location>
        <begin position="284"/>
        <end position="300"/>
    </location>
</feature>
<dbReference type="OrthoDB" id="2447941at2"/>
<dbReference type="PATRIC" id="fig|135826.4.peg.1502"/>
<dbReference type="AlphaFoldDB" id="A0A0C2VMK8"/>
<feature type="transmembrane region" description="Helical" evidence="1">
    <location>
        <begin position="25"/>
        <end position="45"/>
    </location>
</feature>
<organism evidence="2 3">
    <name type="scientific">Jeotgalibacillus alimentarius</name>
    <dbReference type="NCBI Taxonomy" id="135826"/>
    <lineage>
        <taxon>Bacteria</taxon>
        <taxon>Bacillati</taxon>
        <taxon>Bacillota</taxon>
        <taxon>Bacilli</taxon>
        <taxon>Bacillales</taxon>
        <taxon>Caryophanaceae</taxon>
        <taxon>Jeotgalibacillus</taxon>
    </lineage>
</organism>
<feature type="transmembrane region" description="Helical" evidence="1">
    <location>
        <begin position="306"/>
        <end position="327"/>
    </location>
</feature>
<feature type="transmembrane region" description="Helical" evidence="1">
    <location>
        <begin position="167"/>
        <end position="184"/>
    </location>
</feature>